<evidence type="ECO:0000313" key="6">
    <source>
        <dbReference type="Proteomes" id="UP000298774"/>
    </source>
</evidence>
<dbReference type="KEGG" id="abf:AMK58_06345"/>
<name>A0A235H7J3_AZOBR</name>
<reference evidence="3 5" key="1">
    <citation type="submission" date="2017-07" db="EMBL/GenBank/DDBJ databases">
        <title>Whole genome sequence of Azospirillum brasilense 2A1, a potential biofertilizer strain.</title>
        <authorList>
            <person name="Fontana C.A."/>
            <person name="Toffoli L.M."/>
            <person name="Salazar S.M."/>
            <person name="Puglisi E."/>
            <person name="Pedraza R."/>
            <person name="Bassi D."/>
            <person name="Cocconcelli P.S."/>
        </authorList>
    </citation>
    <scope>NUCLEOTIDE SEQUENCE [LARGE SCALE GENOMIC DNA]</scope>
    <source>
        <strain evidence="3 5">2A1</strain>
    </source>
</reference>
<evidence type="ECO:0000313" key="5">
    <source>
        <dbReference type="Proteomes" id="UP000215367"/>
    </source>
</evidence>
<dbReference type="Proteomes" id="UP000298774">
    <property type="component" value="Chromosome"/>
</dbReference>
<dbReference type="EMBL" id="JAWXYC010000004">
    <property type="protein sequence ID" value="MDX5953758.1"/>
    <property type="molecule type" value="Genomic_DNA"/>
</dbReference>
<keyword evidence="7" id="KW-1185">Reference proteome</keyword>
<keyword evidence="1" id="KW-0812">Transmembrane</keyword>
<keyword evidence="1" id="KW-0472">Membrane</keyword>
<evidence type="ECO:0000256" key="1">
    <source>
        <dbReference type="SAM" id="Phobius"/>
    </source>
</evidence>
<feature type="transmembrane region" description="Helical" evidence="1">
    <location>
        <begin position="52"/>
        <end position="67"/>
    </location>
</feature>
<reference evidence="4 6" key="2">
    <citation type="submission" date="2018-09" db="EMBL/GenBank/DDBJ databases">
        <title>Whole genome based analysis of evolution and adaptive divergence in Indian and Brazilian strains of Azospirillum brasilense.</title>
        <authorList>
            <person name="Singh C."/>
            <person name="Tripathi A.K."/>
        </authorList>
    </citation>
    <scope>NUCLEOTIDE SEQUENCE [LARGE SCALE GENOMIC DNA]</scope>
    <source>
        <strain evidence="4 6">MTCC4038</strain>
    </source>
</reference>
<organism evidence="3 5">
    <name type="scientific">Azospirillum brasilense</name>
    <dbReference type="NCBI Taxonomy" id="192"/>
    <lineage>
        <taxon>Bacteria</taxon>
        <taxon>Pseudomonadati</taxon>
        <taxon>Pseudomonadota</taxon>
        <taxon>Alphaproteobacteria</taxon>
        <taxon>Rhodospirillales</taxon>
        <taxon>Azospirillaceae</taxon>
        <taxon>Azospirillum</taxon>
    </lineage>
</organism>
<evidence type="ECO:0000313" key="4">
    <source>
        <dbReference type="EMBL" id="QCO07660.1"/>
    </source>
</evidence>
<evidence type="ECO:0000313" key="7">
    <source>
        <dbReference type="Proteomes" id="UP001277471"/>
    </source>
</evidence>
<dbReference type="RefSeq" id="WP_014240168.1">
    <property type="nucleotide sequence ID" value="NZ_CP012914.1"/>
</dbReference>
<protein>
    <submittedName>
        <fullName evidence="3">Uncharacterized protein</fullName>
    </submittedName>
</protein>
<reference evidence="2 7" key="3">
    <citation type="submission" date="2023-11" db="EMBL/GenBank/DDBJ databases">
        <title>MicrobeMod: A computational toolkit for identifying prokaryotic methylation and restriction-modification with nanopore sequencing.</title>
        <authorList>
            <person name="Crits-Christoph A."/>
            <person name="Kang S.C."/>
            <person name="Lee H."/>
            <person name="Ostrov N."/>
        </authorList>
    </citation>
    <scope>NUCLEOTIDE SEQUENCE [LARGE SCALE GENOMIC DNA]</scope>
    <source>
        <strain evidence="2 7">ATCC 29145</strain>
    </source>
</reference>
<evidence type="ECO:0000313" key="2">
    <source>
        <dbReference type="EMBL" id="MDX5953758.1"/>
    </source>
</evidence>
<dbReference type="EMBL" id="CP032339">
    <property type="protein sequence ID" value="QCO07660.1"/>
    <property type="molecule type" value="Genomic_DNA"/>
</dbReference>
<dbReference type="EMBL" id="NOWT01000029">
    <property type="protein sequence ID" value="OYD81766.1"/>
    <property type="molecule type" value="Genomic_DNA"/>
</dbReference>
<dbReference type="GeneID" id="56448402"/>
<dbReference type="AlphaFoldDB" id="A0A235H7J3"/>
<keyword evidence="1" id="KW-1133">Transmembrane helix</keyword>
<gene>
    <name evidence="3" type="ORF">CHT98_24135</name>
    <name evidence="4" type="ORF">D3868_00515</name>
    <name evidence="2" type="ORF">SIM66_21520</name>
</gene>
<dbReference type="Proteomes" id="UP001277471">
    <property type="component" value="Unassembled WGS sequence"/>
</dbReference>
<accession>A0A235H7J3</accession>
<evidence type="ECO:0000313" key="3">
    <source>
        <dbReference type="EMBL" id="OYD81766.1"/>
    </source>
</evidence>
<sequence length="68" mass="7205">MANRPTAHIGTGGSDGAARSPAAFIVPARRVRQGQPAANDNKPPLSRRLRRIVFYAVIVAMIAAVVLI</sequence>
<proteinExistence type="predicted"/>
<dbReference type="Proteomes" id="UP000215367">
    <property type="component" value="Unassembled WGS sequence"/>
</dbReference>